<protein>
    <submittedName>
        <fullName evidence="1">Uncharacterized protein</fullName>
    </submittedName>
</protein>
<reference evidence="1 2" key="1">
    <citation type="submission" date="2020-08" db="EMBL/GenBank/DDBJ databases">
        <title>Bridging the membrane lipid divide: bacteria of the FCB group superphylum have the potential to synthesize archaeal ether lipids.</title>
        <authorList>
            <person name="Villanueva L."/>
            <person name="Von Meijenfeldt F.A.B."/>
            <person name="Westbye A.B."/>
            <person name="Yadav S."/>
            <person name="Hopmans E.C."/>
            <person name="Dutilh B.E."/>
            <person name="Sinninghe Damste J.S."/>
        </authorList>
    </citation>
    <scope>NUCLEOTIDE SEQUENCE [LARGE SCALE GENOMIC DNA]</scope>
    <source>
        <strain evidence="1">NIOZ-UU36</strain>
    </source>
</reference>
<organism evidence="1 2">
    <name type="scientific">Candidatus Desulfolinea nitratireducens</name>
    <dbReference type="NCBI Taxonomy" id="2841698"/>
    <lineage>
        <taxon>Bacteria</taxon>
        <taxon>Bacillati</taxon>
        <taxon>Chloroflexota</taxon>
        <taxon>Anaerolineae</taxon>
        <taxon>Anaerolineales</taxon>
        <taxon>Anaerolineales incertae sedis</taxon>
        <taxon>Candidatus Desulfolinea</taxon>
    </lineage>
</organism>
<comment type="caution">
    <text evidence="1">The sequence shown here is derived from an EMBL/GenBank/DDBJ whole genome shotgun (WGS) entry which is preliminary data.</text>
</comment>
<accession>A0A8J6TFR2</accession>
<dbReference type="EMBL" id="JACNJN010000191">
    <property type="protein sequence ID" value="MBC8336776.1"/>
    <property type="molecule type" value="Genomic_DNA"/>
</dbReference>
<dbReference type="Proteomes" id="UP000614469">
    <property type="component" value="Unassembled WGS sequence"/>
</dbReference>
<gene>
    <name evidence="1" type="ORF">H8E29_16050</name>
</gene>
<name>A0A8J6TFR2_9CHLR</name>
<evidence type="ECO:0000313" key="2">
    <source>
        <dbReference type="Proteomes" id="UP000614469"/>
    </source>
</evidence>
<dbReference type="AlphaFoldDB" id="A0A8J6TFR2"/>
<evidence type="ECO:0000313" key="1">
    <source>
        <dbReference type="EMBL" id="MBC8336776.1"/>
    </source>
</evidence>
<sequence>MKTPAGTECPHFYGDYHRGRDTEECRLLQSSIPPQPYTTDLCEKCPVPGILRANACTDMRLNGHVTRSIFDLFQRRVYVTARCEKTSQRVDKPEIGCGECHPLPPIFEVKK</sequence>
<proteinExistence type="predicted"/>